<dbReference type="OrthoDB" id="3944128at2759"/>
<gene>
    <name evidence="1" type="ORF">K469DRAFT_333910</name>
</gene>
<keyword evidence="2" id="KW-1185">Reference proteome</keyword>
<sequence length="210" mass="22847">MALSSSFLPATAPTRLFFFPNVTESVKSSLFRNSTSGKDYASACNQEILSWGDSAYVTLTSTIITSDYVPKCAMTCGTICYPAANETEIYGPEYTTTSLDYSYTLPQPSCTIRAKNCESLWSIYSSSLSSWSSGPLTTSGPYTIHVSPEPRFPACQTPCASSLCTYAAFHAELYFWPVTTSVSRDMCAKYPSGTPINIYQPQAAPNTSKC</sequence>
<name>A0A6A6DIZ1_9PEZI</name>
<evidence type="ECO:0000313" key="2">
    <source>
        <dbReference type="Proteomes" id="UP000800200"/>
    </source>
</evidence>
<protein>
    <submittedName>
        <fullName evidence="1">Uncharacterized protein</fullName>
    </submittedName>
</protein>
<dbReference type="AlphaFoldDB" id="A0A6A6DIZ1"/>
<dbReference type="EMBL" id="ML994676">
    <property type="protein sequence ID" value="KAF2178219.1"/>
    <property type="molecule type" value="Genomic_DNA"/>
</dbReference>
<evidence type="ECO:0000313" key="1">
    <source>
        <dbReference type="EMBL" id="KAF2178219.1"/>
    </source>
</evidence>
<dbReference type="Proteomes" id="UP000800200">
    <property type="component" value="Unassembled WGS sequence"/>
</dbReference>
<reference evidence="1" key="1">
    <citation type="journal article" date="2020" name="Stud. Mycol.">
        <title>101 Dothideomycetes genomes: a test case for predicting lifestyles and emergence of pathogens.</title>
        <authorList>
            <person name="Haridas S."/>
            <person name="Albert R."/>
            <person name="Binder M."/>
            <person name="Bloem J."/>
            <person name="Labutti K."/>
            <person name="Salamov A."/>
            <person name="Andreopoulos B."/>
            <person name="Baker S."/>
            <person name="Barry K."/>
            <person name="Bills G."/>
            <person name="Bluhm B."/>
            <person name="Cannon C."/>
            <person name="Castanera R."/>
            <person name="Culley D."/>
            <person name="Daum C."/>
            <person name="Ezra D."/>
            <person name="Gonzalez J."/>
            <person name="Henrissat B."/>
            <person name="Kuo A."/>
            <person name="Liang C."/>
            <person name="Lipzen A."/>
            <person name="Lutzoni F."/>
            <person name="Magnuson J."/>
            <person name="Mondo S."/>
            <person name="Nolan M."/>
            <person name="Ohm R."/>
            <person name="Pangilinan J."/>
            <person name="Park H.-J."/>
            <person name="Ramirez L."/>
            <person name="Alfaro M."/>
            <person name="Sun H."/>
            <person name="Tritt A."/>
            <person name="Yoshinaga Y."/>
            <person name="Zwiers L.-H."/>
            <person name="Turgeon B."/>
            <person name="Goodwin S."/>
            <person name="Spatafora J."/>
            <person name="Crous P."/>
            <person name="Grigoriev I."/>
        </authorList>
    </citation>
    <scope>NUCLEOTIDE SEQUENCE</scope>
    <source>
        <strain evidence="1">CBS 207.26</strain>
    </source>
</reference>
<accession>A0A6A6DIZ1</accession>
<proteinExistence type="predicted"/>
<organism evidence="1 2">
    <name type="scientific">Zopfia rhizophila CBS 207.26</name>
    <dbReference type="NCBI Taxonomy" id="1314779"/>
    <lineage>
        <taxon>Eukaryota</taxon>
        <taxon>Fungi</taxon>
        <taxon>Dikarya</taxon>
        <taxon>Ascomycota</taxon>
        <taxon>Pezizomycotina</taxon>
        <taxon>Dothideomycetes</taxon>
        <taxon>Dothideomycetes incertae sedis</taxon>
        <taxon>Zopfiaceae</taxon>
        <taxon>Zopfia</taxon>
    </lineage>
</organism>